<dbReference type="OrthoDB" id="565904at2759"/>
<dbReference type="EMBL" id="OV170224">
    <property type="protein sequence ID" value="CAH0724606.1"/>
    <property type="molecule type" value="Genomic_DNA"/>
</dbReference>
<dbReference type="PANTHER" id="PTHR10612">
    <property type="entry name" value="APOLIPOPROTEIN D"/>
    <property type="match status" value="1"/>
</dbReference>
<keyword evidence="1" id="KW-1015">Disulfide bond</keyword>
<dbReference type="InterPro" id="IPR000566">
    <property type="entry name" value="Lipocln_cytosolic_FA-bd_dom"/>
</dbReference>
<accession>A0A8J9YFT6</accession>
<dbReference type="InterPro" id="IPR012674">
    <property type="entry name" value="Calycin"/>
</dbReference>
<dbReference type="InterPro" id="IPR022272">
    <property type="entry name" value="Lipocalin_CS"/>
</dbReference>
<dbReference type="GO" id="GO:0031409">
    <property type="term" value="F:pigment binding"/>
    <property type="evidence" value="ECO:0007669"/>
    <property type="project" value="InterPro"/>
</dbReference>
<dbReference type="Gene3D" id="2.40.128.20">
    <property type="match status" value="1"/>
</dbReference>
<evidence type="ECO:0000313" key="5">
    <source>
        <dbReference type="EMBL" id="CAH0724606.1"/>
    </source>
</evidence>
<dbReference type="GO" id="GO:0005737">
    <property type="term" value="C:cytoplasm"/>
    <property type="evidence" value="ECO:0007669"/>
    <property type="project" value="TreeGrafter"/>
</dbReference>
<feature type="signal peptide" evidence="3">
    <location>
        <begin position="1"/>
        <end position="15"/>
    </location>
</feature>
<keyword evidence="3" id="KW-0732">Signal</keyword>
<dbReference type="SUPFAM" id="SSF50814">
    <property type="entry name" value="Lipocalins"/>
    <property type="match status" value="1"/>
</dbReference>
<dbReference type="Pfam" id="PF08212">
    <property type="entry name" value="Lipocalin_2"/>
    <property type="match status" value="1"/>
</dbReference>
<feature type="chain" id="PRO_5035428592" description="Lipocalin/cytosolic fatty-acid binding domain-containing protein" evidence="3">
    <location>
        <begin position="16"/>
        <end position="335"/>
    </location>
</feature>
<keyword evidence="6" id="KW-1185">Reference proteome</keyword>
<evidence type="ECO:0000259" key="4">
    <source>
        <dbReference type="Pfam" id="PF08212"/>
    </source>
</evidence>
<dbReference type="Proteomes" id="UP000838878">
    <property type="component" value="Chromosome 4"/>
</dbReference>
<evidence type="ECO:0000256" key="3">
    <source>
        <dbReference type="SAM" id="SignalP"/>
    </source>
</evidence>
<proteinExistence type="predicted"/>
<feature type="region of interest" description="Disordered" evidence="2">
    <location>
        <begin position="209"/>
        <end position="335"/>
    </location>
</feature>
<protein>
    <recommendedName>
        <fullName evidence="4">Lipocalin/cytosolic fatty-acid binding domain-containing protein</fullName>
    </recommendedName>
</protein>
<evidence type="ECO:0000256" key="2">
    <source>
        <dbReference type="SAM" id="MobiDB-lite"/>
    </source>
</evidence>
<dbReference type="PANTHER" id="PTHR10612:SF34">
    <property type="entry name" value="APOLIPOPROTEIN D"/>
    <property type="match status" value="1"/>
</dbReference>
<dbReference type="InterPro" id="IPR003057">
    <property type="entry name" value="Invtbrt_color"/>
</dbReference>
<evidence type="ECO:0000313" key="6">
    <source>
        <dbReference type="Proteomes" id="UP000838878"/>
    </source>
</evidence>
<dbReference type="PROSITE" id="PS00213">
    <property type="entry name" value="LIPOCALIN"/>
    <property type="match status" value="1"/>
</dbReference>
<gene>
    <name evidence="5" type="ORF">BINO364_LOCUS10297</name>
</gene>
<feature type="non-terminal residue" evidence="5">
    <location>
        <position position="335"/>
    </location>
</feature>
<feature type="compositionally biased region" description="Basic and acidic residues" evidence="2">
    <location>
        <begin position="213"/>
        <end position="227"/>
    </location>
</feature>
<feature type="compositionally biased region" description="Basic and acidic residues" evidence="2">
    <location>
        <begin position="248"/>
        <end position="335"/>
    </location>
</feature>
<organism evidence="5 6">
    <name type="scientific">Brenthis ino</name>
    <name type="common">lesser marbled fritillary</name>
    <dbReference type="NCBI Taxonomy" id="405034"/>
    <lineage>
        <taxon>Eukaryota</taxon>
        <taxon>Metazoa</taxon>
        <taxon>Ecdysozoa</taxon>
        <taxon>Arthropoda</taxon>
        <taxon>Hexapoda</taxon>
        <taxon>Insecta</taxon>
        <taxon>Pterygota</taxon>
        <taxon>Neoptera</taxon>
        <taxon>Endopterygota</taxon>
        <taxon>Lepidoptera</taxon>
        <taxon>Glossata</taxon>
        <taxon>Ditrysia</taxon>
        <taxon>Papilionoidea</taxon>
        <taxon>Nymphalidae</taxon>
        <taxon>Heliconiinae</taxon>
        <taxon>Argynnini</taxon>
        <taxon>Brenthis</taxon>
    </lineage>
</organism>
<dbReference type="AlphaFoldDB" id="A0A8J9YFT6"/>
<dbReference type="FunFam" id="2.40.128.20:FF:000026">
    <property type="entry name" value="Apolipoprotein D-like Protein"/>
    <property type="match status" value="1"/>
</dbReference>
<dbReference type="PRINTS" id="PR01273">
    <property type="entry name" value="INVTBRTCOLOR"/>
</dbReference>
<dbReference type="GO" id="GO:0000302">
    <property type="term" value="P:response to reactive oxygen species"/>
    <property type="evidence" value="ECO:0007669"/>
    <property type="project" value="TreeGrafter"/>
</dbReference>
<feature type="domain" description="Lipocalin/cytosolic fatty-acid binding" evidence="4">
    <location>
        <begin position="33"/>
        <end position="150"/>
    </location>
</feature>
<reference evidence="5" key="1">
    <citation type="submission" date="2021-12" db="EMBL/GenBank/DDBJ databases">
        <authorList>
            <person name="Martin H S."/>
        </authorList>
    </citation>
    <scope>NUCLEOTIDE SEQUENCE</scope>
</reference>
<dbReference type="GO" id="GO:0006629">
    <property type="term" value="P:lipid metabolic process"/>
    <property type="evidence" value="ECO:0007669"/>
    <property type="project" value="TreeGrafter"/>
</dbReference>
<evidence type="ECO:0000256" key="1">
    <source>
        <dbReference type="ARBA" id="ARBA00023157"/>
    </source>
</evidence>
<sequence length="335" mass="38489">MLKFSVLLLVATASAQIPSLGWCPDYQPMANFNINRFLGSWYEAERYFTVSELGTRCVRTKYESTPEGRILVSNEITNSLTGMKRVMDGSLQLIGREGEGRMIIKYSAVPAPYDNEYSILDTDYDNYAVMWSCSGIGPVHIQNAWILTRERLAAPMVMQIAYTVLERYRISRTFFVKTNQADCYILPSPVADPMDIKNDVIIDAKSVPVSLPTDDKAPEPEKKEEPAVVKSENIQERSGIADIPAEAKPMEMSEKMPEKMPEKMLEKMPEKMSEKMPEKMSEKMPEKMSEKMPEKMSEKMPEKMFEKKEEKLEKPEEMKKEKLDEMKEIKEKKSQ</sequence>
<name>A0A8J9YFT6_9NEOP</name>